<evidence type="ECO:0000313" key="1">
    <source>
        <dbReference type="EMBL" id="REE78826.1"/>
    </source>
</evidence>
<organism evidence="1 2">
    <name type="scientific">Lutibacter oceani</name>
    <dbReference type="NCBI Taxonomy" id="1853311"/>
    <lineage>
        <taxon>Bacteria</taxon>
        <taxon>Pseudomonadati</taxon>
        <taxon>Bacteroidota</taxon>
        <taxon>Flavobacteriia</taxon>
        <taxon>Flavobacteriales</taxon>
        <taxon>Flavobacteriaceae</taxon>
        <taxon>Lutibacter</taxon>
    </lineage>
</organism>
<comment type="caution">
    <text evidence="1">The sequence shown here is derived from an EMBL/GenBank/DDBJ whole genome shotgun (WGS) entry which is preliminary data.</text>
</comment>
<sequence length="127" mass="14265">MNKYGLAALKAVNYYETKKDPILAWKAAVKDVFTSKSSQDKGCPRSTFFSLCEVGAVKGIPKGNYAPRVKENKVYALNALEILKNRNKNPDNIGAVDLWNLAQNQDKKYNSQMDVVLALWNKNLINL</sequence>
<dbReference type="Pfam" id="PF22399">
    <property type="entry name" value="DUF6979"/>
    <property type="match status" value="1"/>
</dbReference>
<protein>
    <submittedName>
        <fullName evidence="1">Uncharacterized protein</fullName>
    </submittedName>
</protein>
<gene>
    <name evidence="1" type="ORF">BX611_2961</name>
</gene>
<evidence type="ECO:0000313" key="2">
    <source>
        <dbReference type="Proteomes" id="UP000256429"/>
    </source>
</evidence>
<dbReference type="OrthoDB" id="5586840at2"/>
<reference evidence="1 2" key="1">
    <citation type="submission" date="2018-08" db="EMBL/GenBank/DDBJ databases">
        <title>Genomic Encyclopedia of Type Strains, Phase III (KMG-III): the genomes of soil and plant-associated and newly described type strains.</title>
        <authorList>
            <person name="Whitman W."/>
        </authorList>
    </citation>
    <scope>NUCLEOTIDE SEQUENCE [LARGE SCALE GENOMIC DNA]</scope>
    <source>
        <strain evidence="1 2">325-5</strain>
    </source>
</reference>
<keyword evidence="2" id="KW-1185">Reference proteome</keyword>
<dbReference type="EMBL" id="QTTQ01000013">
    <property type="protein sequence ID" value="REE78826.1"/>
    <property type="molecule type" value="Genomic_DNA"/>
</dbReference>
<dbReference type="AlphaFoldDB" id="A0A3D9RIN6"/>
<proteinExistence type="predicted"/>
<dbReference type="RefSeq" id="WP_115882698.1">
    <property type="nucleotide sequence ID" value="NZ_QTTQ01000013.1"/>
</dbReference>
<dbReference type="Proteomes" id="UP000256429">
    <property type="component" value="Unassembled WGS sequence"/>
</dbReference>
<accession>A0A3D9RIN6</accession>
<name>A0A3D9RIN6_9FLAO</name>
<dbReference type="InterPro" id="IPR053917">
    <property type="entry name" value="DUF6979"/>
</dbReference>